<evidence type="ECO:0000256" key="1">
    <source>
        <dbReference type="SAM" id="MobiDB-lite"/>
    </source>
</evidence>
<proteinExistence type="predicted"/>
<evidence type="ECO:0000313" key="3">
    <source>
        <dbReference type="Proteomes" id="UP000233551"/>
    </source>
</evidence>
<name>A0A2I0JZP6_PUNGR</name>
<dbReference type="AlphaFoldDB" id="A0A2I0JZP6"/>
<reference evidence="2 3" key="1">
    <citation type="submission" date="2017-11" db="EMBL/GenBank/DDBJ databases">
        <title>De-novo sequencing of pomegranate (Punica granatum L.) genome.</title>
        <authorList>
            <person name="Akparov Z."/>
            <person name="Amiraslanov A."/>
            <person name="Hajiyeva S."/>
            <person name="Abbasov M."/>
            <person name="Kaur K."/>
            <person name="Hamwieh A."/>
            <person name="Solovyev V."/>
            <person name="Salamov A."/>
            <person name="Braich B."/>
            <person name="Kosarev P."/>
            <person name="Mahmoud A."/>
            <person name="Hajiyev E."/>
            <person name="Babayeva S."/>
            <person name="Izzatullayeva V."/>
            <person name="Mammadov A."/>
            <person name="Mammadov A."/>
            <person name="Sharifova S."/>
            <person name="Ojaghi J."/>
            <person name="Eynullazada K."/>
            <person name="Bayramov B."/>
            <person name="Abdulazimova A."/>
            <person name="Shahmuradov I."/>
        </authorList>
    </citation>
    <scope>NUCLEOTIDE SEQUENCE [LARGE SCALE GENOMIC DNA]</scope>
    <source>
        <strain evidence="3">cv. AG2017</strain>
        <tissue evidence="2">Leaf</tissue>
    </source>
</reference>
<accession>A0A2I0JZP6</accession>
<keyword evidence="3" id="KW-1185">Reference proteome</keyword>
<dbReference type="Proteomes" id="UP000233551">
    <property type="component" value="Unassembled WGS sequence"/>
</dbReference>
<evidence type="ECO:0000313" key="2">
    <source>
        <dbReference type="EMBL" id="PKI61330.1"/>
    </source>
</evidence>
<gene>
    <name evidence="2" type="ORF">CRG98_018285</name>
</gene>
<dbReference type="EMBL" id="PGOL01001052">
    <property type="protein sequence ID" value="PKI61330.1"/>
    <property type="molecule type" value="Genomic_DNA"/>
</dbReference>
<organism evidence="2 3">
    <name type="scientific">Punica granatum</name>
    <name type="common">Pomegranate</name>
    <dbReference type="NCBI Taxonomy" id="22663"/>
    <lineage>
        <taxon>Eukaryota</taxon>
        <taxon>Viridiplantae</taxon>
        <taxon>Streptophyta</taxon>
        <taxon>Embryophyta</taxon>
        <taxon>Tracheophyta</taxon>
        <taxon>Spermatophyta</taxon>
        <taxon>Magnoliopsida</taxon>
        <taxon>eudicotyledons</taxon>
        <taxon>Gunneridae</taxon>
        <taxon>Pentapetalae</taxon>
        <taxon>rosids</taxon>
        <taxon>malvids</taxon>
        <taxon>Myrtales</taxon>
        <taxon>Lythraceae</taxon>
        <taxon>Punica</taxon>
    </lineage>
</organism>
<protein>
    <submittedName>
        <fullName evidence="2">Uncharacterized protein</fullName>
    </submittedName>
</protein>
<sequence>MMKRWLCTVDRPSDHDHLFTREAEGCEEPLECDGTTRQSRGAKWHVARFGGRLLVSGSDLGSPVRKGVRERSGVSRLKRKPVGQNGVLTPGMREKSRKVGKRAWEVGSAPWNEQTRISEVGSAADPTGSPACRGCTG</sequence>
<comment type="caution">
    <text evidence="2">The sequence shown here is derived from an EMBL/GenBank/DDBJ whole genome shotgun (WGS) entry which is preliminary data.</text>
</comment>
<feature type="region of interest" description="Disordered" evidence="1">
    <location>
        <begin position="62"/>
        <end position="137"/>
    </location>
</feature>